<dbReference type="Gene3D" id="3.20.20.70">
    <property type="entry name" value="Aldolase class I"/>
    <property type="match status" value="1"/>
</dbReference>
<dbReference type="Proteomes" id="UP001642900">
    <property type="component" value="Unassembled WGS sequence"/>
</dbReference>
<protein>
    <submittedName>
        <fullName evidence="3">Dihydrodipicolinate synthase family protein</fullName>
    </submittedName>
</protein>
<organism evidence="3 4">
    <name type="scientific">Allomesorhizobium camelthorni</name>
    <dbReference type="NCBI Taxonomy" id="475069"/>
    <lineage>
        <taxon>Bacteria</taxon>
        <taxon>Pseudomonadati</taxon>
        <taxon>Pseudomonadota</taxon>
        <taxon>Alphaproteobacteria</taxon>
        <taxon>Hyphomicrobiales</taxon>
        <taxon>Phyllobacteriaceae</taxon>
        <taxon>Allomesorhizobium</taxon>
    </lineage>
</organism>
<keyword evidence="4" id="KW-1185">Reference proteome</keyword>
<dbReference type="RefSeq" id="WP_165031525.1">
    <property type="nucleotide sequence ID" value="NZ_JAAKZF010000038.1"/>
</dbReference>
<feature type="region of interest" description="Disordered" evidence="2">
    <location>
        <begin position="309"/>
        <end position="331"/>
    </location>
</feature>
<comment type="caution">
    <text evidence="3">The sequence shown here is derived from an EMBL/GenBank/DDBJ whole genome shotgun (WGS) entry which is preliminary data.</text>
</comment>
<dbReference type="AlphaFoldDB" id="A0A6G4WGT2"/>
<evidence type="ECO:0000256" key="2">
    <source>
        <dbReference type="SAM" id="MobiDB-lite"/>
    </source>
</evidence>
<accession>A0A6G4WGT2</accession>
<keyword evidence="1" id="KW-0456">Lyase</keyword>
<reference evidence="3 4" key="1">
    <citation type="submission" date="2020-02" db="EMBL/GenBank/DDBJ databases">
        <title>Genome sequence of strain CCNWXJ40-4.</title>
        <authorList>
            <person name="Gao J."/>
            <person name="Sun J."/>
        </authorList>
    </citation>
    <scope>NUCLEOTIDE SEQUENCE [LARGE SCALE GENOMIC DNA]</scope>
    <source>
        <strain evidence="3 4">CCNWXJ 40-4</strain>
    </source>
</reference>
<evidence type="ECO:0000313" key="4">
    <source>
        <dbReference type="Proteomes" id="UP001642900"/>
    </source>
</evidence>
<dbReference type="InterPro" id="IPR002220">
    <property type="entry name" value="DapA-like"/>
</dbReference>
<dbReference type="EMBL" id="JAAKZF010000038">
    <property type="protein sequence ID" value="NGO53809.1"/>
    <property type="molecule type" value="Genomic_DNA"/>
</dbReference>
<dbReference type="GO" id="GO:0016829">
    <property type="term" value="F:lyase activity"/>
    <property type="evidence" value="ECO:0007669"/>
    <property type="project" value="UniProtKB-KW"/>
</dbReference>
<dbReference type="InterPro" id="IPR013785">
    <property type="entry name" value="Aldolase_TIM"/>
</dbReference>
<gene>
    <name evidence="3" type="ORF">G6N73_22045</name>
</gene>
<evidence type="ECO:0000313" key="3">
    <source>
        <dbReference type="EMBL" id="NGO53809.1"/>
    </source>
</evidence>
<evidence type="ECO:0000256" key="1">
    <source>
        <dbReference type="ARBA" id="ARBA00023239"/>
    </source>
</evidence>
<proteinExistence type="predicted"/>
<sequence>MADKIAEKLGRTVVAVPPVAWTRSLDLAENQNRCLIGHIEAGGVSALLYGGNANLYHFDLGRFAALMDLLAEAPSAATDVIPSIGPDFGKLLDEATILRDRKFAGVMALPMTFPTHPEGIEKALRAAADRLGAPLILYVKREHYLAPARIGALVGDGVVSFVKYAVERSEPAGDSYLADICSAIGSGNVASGMGETPIHVHLPQYRLRTYTSGGVCIAPRAAMKLLAAHRGGDNEAAGHLAAPFLAFEKVRAAINGFSVMHDAVTLAGIADMGPILPMAGNIPGDARERVQQAVDALVALERTCQKSRLVPTPTGRGSLPDERIRPCGPRH</sequence>
<name>A0A6G4WGT2_9HYPH</name>
<dbReference type="SMART" id="SM01130">
    <property type="entry name" value="DHDPS"/>
    <property type="match status" value="1"/>
</dbReference>
<dbReference type="SUPFAM" id="SSF51569">
    <property type="entry name" value="Aldolase"/>
    <property type="match status" value="1"/>
</dbReference>